<evidence type="ECO:0000313" key="2">
    <source>
        <dbReference type="EMBL" id="KAH3717270.1"/>
    </source>
</evidence>
<keyword evidence="3" id="KW-1185">Reference proteome</keyword>
<dbReference type="AlphaFoldDB" id="A0A9D4C558"/>
<evidence type="ECO:0000256" key="1">
    <source>
        <dbReference type="SAM" id="MobiDB-lite"/>
    </source>
</evidence>
<evidence type="ECO:0000313" key="3">
    <source>
        <dbReference type="Proteomes" id="UP000828390"/>
    </source>
</evidence>
<protein>
    <submittedName>
        <fullName evidence="2">Uncharacterized protein</fullName>
    </submittedName>
</protein>
<proteinExistence type="predicted"/>
<accession>A0A9D4C558</accession>
<feature type="region of interest" description="Disordered" evidence="1">
    <location>
        <begin position="32"/>
        <end position="63"/>
    </location>
</feature>
<organism evidence="2 3">
    <name type="scientific">Dreissena polymorpha</name>
    <name type="common">Zebra mussel</name>
    <name type="synonym">Mytilus polymorpha</name>
    <dbReference type="NCBI Taxonomy" id="45954"/>
    <lineage>
        <taxon>Eukaryota</taxon>
        <taxon>Metazoa</taxon>
        <taxon>Spiralia</taxon>
        <taxon>Lophotrochozoa</taxon>
        <taxon>Mollusca</taxon>
        <taxon>Bivalvia</taxon>
        <taxon>Autobranchia</taxon>
        <taxon>Heteroconchia</taxon>
        <taxon>Euheterodonta</taxon>
        <taxon>Imparidentia</taxon>
        <taxon>Neoheterodontei</taxon>
        <taxon>Myida</taxon>
        <taxon>Dreissenoidea</taxon>
        <taxon>Dreissenidae</taxon>
        <taxon>Dreissena</taxon>
    </lineage>
</organism>
<reference evidence="2" key="1">
    <citation type="journal article" date="2019" name="bioRxiv">
        <title>The Genome of the Zebra Mussel, Dreissena polymorpha: A Resource for Invasive Species Research.</title>
        <authorList>
            <person name="McCartney M.A."/>
            <person name="Auch B."/>
            <person name="Kono T."/>
            <person name="Mallez S."/>
            <person name="Zhang Y."/>
            <person name="Obille A."/>
            <person name="Becker A."/>
            <person name="Abrahante J.E."/>
            <person name="Garbe J."/>
            <person name="Badalamenti J.P."/>
            <person name="Herman A."/>
            <person name="Mangelson H."/>
            <person name="Liachko I."/>
            <person name="Sullivan S."/>
            <person name="Sone E.D."/>
            <person name="Koren S."/>
            <person name="Silverstein K.A.T."/>
            <person name="Beckman K.B."/>
            <person name="Gohl D.M."/>
        </authorList>
    </citation>
    <scope>NUCLEOTIDE SEQUENCE</scope>
    <source>
        <strain evidence="2">Duluth1</strain>
        <tissue evidence="2">Whole animal</tissue>
    </source>
</reference>
<sequence length="63" mass="6844">MQSSLPYYNSWTDHKHKFATCIDTKYNVSTLPLPTRTTSPSASPATNVSTLPLPTSTSSTLTP</sequence>
<comment type="caution">
    <text evidence="2">The sequence shown here is derived from an EMBL/GenBank/DDBJ whole genome shotgun (WGS) entry which is preliminary data.</text>
</comment>
<reference evidence="2" key="2">
    <citation type="submission" date="2020-11" db="EMBL/GenBank/DDBJ databases">
        <authorList>
            <person name="McCartney M.A."/>
            <person name="Auch B."/>
            <person name="Kono T."/>
            <person name="Mallez S."/>
            <person name="Becker A."/>
            <person name="Gohl D.M."/>
            <person name="Silverstein K.A.T."/>
            <person name="Koren S."/>
            <person name="Bechman K.B."/>
            <person name="Herman A."/>
            <person name="Abrahante J.E."/>
            <person name="Garbe J."/>
        </authorList>
    </citation>
    <scope>NUCLEOTIDE SEQUENCE</scope>
    <source>
        <strain evidence="2">Duluth1</strain>
        <tissue evidence="2">Whole animal</tissue>
    </source>
</reference>
<dbReference type="Proteomes" id="UP000828390">
    <property type="component" value="Unassembled WGS sequence"/>
</dbReference>
<name>A0A9D4C558_DREPO</name>
<gene>
    <name evidence="2" type="ORF">DPMN_060052</name>
</gene>
<dbReference type="EMBL" id="JAIWYP010000013">
    <property type="protein sequence ID" value="KAH3717270.1"/>
    <property type="molecule type" value="Genomic_DNA"/>
</dbReference>